<dbReference type="InterPro" id="IPR027417">
    <property type="entry name" value="P-loop_NTPase"/>
</dbReference>
<dbReference type="InterPro" id="IPR001806">
    <property type="entry name" value="Small_GTPase"/>
</dbReference>
<evidence type="ECO:0000313" key="8">
    <source>
        <dbReference type="EMBL" id="KAK1424275.1"/>
    </source>
</evidence>
<evidence type="ECO:0000256" key="7">
    <source>
        <dbReference type="ARBA" id="ARBA00037868"/>
    </source>
</evidence>
<dbReference type="Gene3D" id="3.40.50.300">
    <property type="entry name" value="P-loop containing nucleotide triphosphate hydrolases"/>
    <property type="match status" value="1"/>
</dbReference>
<dbReference type="SMART" id="SM00174">
    <property type="entry name" value="RHO"/>
    <property type="match status" value="1"/>
</dbReference>
<dbReference type="PRINTS" id="PR00449">
    <property type="entry name" value="RASTRNSFRMNG"/>
</dbReference>
<dbReference type="Proteomes" id="UP001229421">
    <property type="component" value="Unassembled WGS sequence"/>
</dbReference>
<dbReference type="GO" id="GO:0003924">
    <property type="term" value="F:GTPase activity"/>
    <property type="evidence" value="ECO:0007669"/>
    <property type="project" value="InterPro"/>
</dbReference>
<gene>
    <name evidence="8" type="ORF">QVD17_19600</name>
</gene>
<dbReference type="PROSITE" id="PS51421">
    <property type="entry name" value="RAS"/>
    <property type="match status" value="1"/>
</dbReference>
<evidence type="ECO:0008006" key="10">
    <source>
        <dbReference type="Google" id="ProtNLM"/>
    </source>
</evidence>
<organism evidence="8 9">
    <name type="scientific">Tagetes erecta</name>
    <name type="common">African marigold</name>
    <dbReference type="NCBI Taxonomy" id="13708"/>
    <lineage>
        <taxon>Eukaryota</taxon>
        <taxon>Viridiplantae</taxon>
        <taxon>Streptophyta</taxon>
        <taxon>Embryophyta</taxon>
        <taxon>Tracheophyta</taxon>
        <taxon>Spermatophyta</taxon>
        <taxon>Magnoliopsida</taxon>
        <taxon>eudicotyledons</taxon>
        <taxon>Gunneridae</taxon>
        <taxon>Pentapetalae</taxon>
        <taxon>asterids</taxon>
        <taxon>campanulids</taxon>
        <taxon>Asterales</taxon>
        <taxon>Asteraceae</taxon>
        <taxon>Asteroideae</taxon>
        <taxon>Heliantheae alliance</taxon>
        <taxon>Tageteae</taxon>
        <taxon>Tagetes</taxon>
    </lineage>
</organism>
<keyword evidence="2" id="KW-0547">Nucleotide-binding</keyword>
<dbReference type="SMART" id="SM00175">
    <property type="entry name" value="RAB"/>
    <property type="match status" value="1"/>
</dbReference>
<dbReference type="PROSITE" id="PS51420">
    <property type="entry name" value="RHO"/>
    <property type="match status" value="1"/>
</dbReference>
<evidence type="ECO:0000256" key="4">
    <source>
        <dbReference type="ARBA" id="ARBA00023136"/>
    </source>
</evidence>
<evidence type="ECO:0000256" key="2">
    <source>
        <dbReference type="ARBA" id="ARBA00022741"/>
    </source>
</evidence>
<proteinExistence type="inferred from homology"/>
<evidence type="ECO:0000256" key="6">
    <source>
        <dbReference type="ARBA" id="ARBA00023289"/>
    </source>
</evidence>
<dbReference type="AlphaFoldDB" id="A0AAD8NQ92"/>
<sequence length="220" mass="24532">MAFYSQEDSGDDYLFKIVLIGDSAVGKSNLLARFARDEFYPNSKSTIGVEFQTQKIEIKGKEIKAQIWDTAGQERFRAVTSAYYRGAVGALLVYDISRRQTFHSIGRWLNELHTHSDMNVVSILVGNKSDLKDAREVSTEEGKSLAESEGLFFMETSALDSSNVTAAFETVVKEIYNILSRKVIESQKHEPSLLGNGKTVILEPDSDQDNAPKKAWCCSS</sequence>
<name>A0AAD8NQ92_TARER</name>
<keyword evidence="6" id="KW-0636">Prenylation</keyword>
<comment type="caution">
    <text evidence="8">The sequence shown here is derived from an EMBL/GenBank/DDBJ whole genome shotgun (WGS) entry which is preliminary data.</text>
</comment>
<evidence type="ECO:0000256" key="5">
    <source>
        <dbReference type="ARBA" id="ARBA00023288"/>
    </source>
</evidence>
<dbReference type="PANTHER" id="PTHR47979">
    <property type="entry name" value="DRAB11-RELATED"/>
    <property type="match status" value="1"/>
</dbReference>
<evidence type="ECO:0000313" key="9">
    <source>
        <dbReference type="Proteomes" id="UP001229421"/>
    </source>
</evidence>
<keyword evidence="4" id="KW-0472">Membrane</keyword>
<keyword evidence="5" id="KW-0449">Lipoprotein</keyword>
<dbReference type="GO" id="GO:0005525">
    <property type="term" value="F:GTP binding"/>
    <property type="evidence" value="ECO:0007669"/>
    <property type="project" value="UniProtKB-KW"/>
</dbReference>
<dbReference type="InterPro" id="IPR005225">
    <property type="entry name" value="Small_GTP-bd"/>
</dbReference>
<comment type="subcellular location">
    <subcellularLocation>
        <location evidence="7">Endomembrane system</location>
        <topology evidence="7">Lipid-anchor</topology>
    </subcellularLocation>
</comment>
<dbReference type="SMART" id="SM00173">
    <property type="entry name" value="RAS"/>
    <property type="match status" value="1"/>
</dbReference>
<dbReference type="EMBL" id="JAUHHV010000005">
    <property type="protein sequence ID" value="KAK1424275.1"/>
    <property type="molecule type" value="Genomic_DNA"/>
</dbReference>
<accession>A0AAD8NQ92</accession>
<evidence type="ECO:0000256" key="1">
    <source>
        <dbReference type="ARBA" id="ARBA00006270"/>
    </source>
</evidence>
<reference evidence="8" key="1">
    <citation type="journal article" date="2023" name="bioRxiv">
        <title>Improved chromosome-level genome assembly for marigold (Tagetes erecta).</title>
        <authorList>
            <person name="Jiang F."/>
            <person name="Yuan L."/>
            <person name="Wang S."/>
            <person name="Wang H."/>
            <person name="Xu D."/>
            <person name="Wang A."/>
            <person name="Fan W."/>
        </authorList>
    </citation>
    <scope>NUCLEOTIDE SEQUENCE</scope>
    <source>
        <strain evidence="8">WSJ</strain>
        <tissue evidence="8">Leaf</tissue>
    </source>
</reference>
<protein>
    <recommendedName>
        <fullName evidence="10">Ras-related protein RABA5a</fullName>
    </recommendedName>
</protein>
<evidence type="ECO:0000256" key="3">
    <source>
        <dbReference type="ARBA" id="ARBA00023134"/>
    </source>
</evidence>
<keyword evidence="9" id="KW-1185">Reference proteome</keyword>
<keyword evidence="3" id="KW-0342">GTP-binding</keyword>
<dbReference type="FunFam" id="3.40.50.300:FF:000274">
    <property type="entry name" value="ras-related protein RABA5a"/>
    <property type="match status" value="1"/>
</dbReference>
<dbReference type="GO" id="GO:0012505">
    <property type="term" value="C:endomembrane system"/>
    <property type="evidence" value="ECO:0007669"/>
    <property type="project" value="UniProtKB-SubCell"/>
</dbReference>
<dbReference type="SUPFAM" id="SSF52540">
    <property type="entry name" value="P-loop containing nucleoside triphosphate hydrolases"/>
    <property type="match status" value="1"/>
</dbReference>
<dbReference type="NCBIfam" id="TIGR00231">
    <property type="entry name" value="small_GTP"/>
    <property type="match status" value="1"/>
</dbReference>
<dbReference type="PROSITE" id="PS51419">
    <property type="entry name" value="RAB"/>
    <property type="match status" value="1"/>
</dbReference>
<dbReference type="Pfam" id="PF00071">
    <property type="entry name" value="Ras"/>
    <property type="match status" value="1"/>
</dbReference>
<dbReference type="InterPro" id="IPR050209">
    <property type="entry name" value="Rab_GTPases_membrane_traffic"/>
</dbReference>
<dbReference type="CDD" id="cd01868">
    <property type="entry name" value="Rab11_like"/>
    <property type="match status" value="1"/>
</dbReference>
<dbReference type="SMART" id="SM00176">
    <property type="entry name" value="RAN"/>
    <property type="match status" value="1"/>
</dbReference>
<comment type="similarity">
    <text evidence="1">Belongs to the small GTPase superfamily. Rab family.</text>
</comment>